<dbReference type="EMBL" id="BHXQ01000001">
    <property type="protein sequence ID" value="GCC49826.1"/>
    <property type="molecule type" value="Genomic_DNA"/>
</dbReference>
<evidence type="ECO:0000313" key="2">
    <source>
        <dbReference type="Proteomes" id="UP000288227"/>
    </source>
</evidence>
<proteinExistence type="predicted"/>
<dbReference type="OrthoDB" id="1041391at2"/>
<reference evidence="1 2" key="1">
    <citation type="submission" date="2018-11" db="EMBL/GenBank/DDBJ databases">
        <title>Chryseotalea sanarue gen. nov., sp., nov., a member of the family Cytophagaceae, isolated from a brackish lake in Hamamatsu Japan.</title>
        <authorList>
            <person name="Maejima Y."/>
            <person name="Iino T."/>
            <person name="Muraguchi Y."/>
            <person name="Fukuda K."/>
            <person name="Ohkuma M."/>
            <person name="Moriuchi R."/>
            <person name="Dohra H."/>
            <person name="Kimbara K."/>
            <person name="Shintani M."/>
        </authorList>
    </citation>
    <scope>NUCLEOTIDE SEQUENCE [LARGE SCALE GENOMIC DNA]</scope>
    <source>
        <strain evidence="1 2">Ys</strain>
    </source>
</reference>
<name>A0A401U4W5_9BACT</name>
<gene>
    <name evidence="1" type="ORF">SanaruYs_00400</name>
</gene>
<sequence length="449" mass="52317">MRSILVLIAFLWAINIAYGQSPSASIPNPSLPTFSAPAIQNPQYNRLLSTQEIQKRNMHMIEQDMRNHELDEKQKQDALNQAYKELGIDEETDSKLASKISHSYAVNKAFGFRHFEKAFEEISGMIEGKIPYNLKRAVFLTEHAYDTTLNYERFERQIAKLVSIIQLEMMQQNISPNDNLGKIMAAFRFMADTLRVKNPVLEKTITTYPKTYDFEDFYGMQDYHKMFVSKLIKTGKGQCHSLPLLFLILCQEINAKAYLSFSPEHCYIKFKDDKGNLNNIELTNQMFTTDQFVLQSGYITSAAIKSRIYMDTLGLDRIINFTLNDLTNSYVKKYGYDDFVLKCSKRVLAYDSKSIHAYMHIANYYNVLGHKVETQYNRLNIPRVYYFSEDQKFREIIKNAIDYGKTIDNLGFAQMPPEMYQKWLGSLKSESMKQQHLERRKILSSMTEF</sequence>
<dbReference type="RefSeq" id="WP_127120497.1">
    <property type="nucleotide sequence ID" value="NZ_BHXQ01000001.1"/>
</dbReference>
<comment type="caution">
    <text evidence="1">The sequence shown here is derived from an EMBL/GenBank/DDBJ whole genome shotgun (WGS) entry which is preliminary data.</text>
</comment>
<evidence type="ECO:0000313" key="1">
    <source>
        <dbReference type="EMBL" id="GCC49826.1"/>
    </source>
</evidence>
<dbReference type="Proteomes" id="UP000288227">
    <property type="component" value="Unassembled WGS sequence"/>
</dbReference>
<organism evidence="1 2">
    <name type="scientific">Chryseotalea sanaruensis</name>
    <dbReference type="NCBI Taxonomy" id="2482724"/>
    <lineage>
        <taxon>Bacteria</taxon>
        <taxon>Pseudomonadati</taxon>
        <taxon>Bacteroidota</taxon>
        <taxon>Cytophagia</taxon>
        <taxon>Cytophagales</taxon>
        <taxon>Chryseotaleaceae</taxon>
        <taxon>Chryseotalea</taxon>
    </lineage>
</organism>
<keyword evidence="2" id="KW-1185">Reference proteome</keyword>
<dbReference type="AlphaFoldDB" id="A0A401U4W5"/>
<accession>A0A401U4W5</accession>
<evidence type="ECO:0008006" key="3">
    <source>
        <dbReference type="Google" id="ProtNLM"/>
    </source>
</evidence>
<protein>
    <recommendedName>
        <fullName evidence="3">Protein SirB1 N-terminal domain-containing protein</fullName>
    </recommendedName>
</protein>